<sequence length="122" mass="12800">ALALLHPHCTVVAPAQAATTPAIDAAAPSGSRAGRNRSCSRVAAPCELLPLRAVAPCSGPDCSRSPLADSQAMAGRPYRGPGRGQPPLHIDSMHVAAPPPEIIYPVFQIRIEKMKEVKRPPL</sequence>
<accession>A0A426WXJ0</accession>
<dbReference type="EMBL" id="AMZH03034155">
    <property type="protein sequence ID" value="RRT32044.1"/>
    <property type="molecule type" value="Genomic_DNA"/>
</dbReference>
<gene>
    <name evidence="2" type="ORF">B296_00056446</name>
</gene>
<reference evidence="2 3" key="1">
    <citation type="journal article" date="2014" name="Agronomy (Basel)">
        <title>A Draft Genome Sequence for Ensete ventricosum, the Drought-Tolerant Tree Against Hunger.</title>
        <authorList>
            <person name="Harrison J."/>
            <person name="Moore K.A."/>
            <person name="Paszkiewicz K."/>
            <person name="Jones T."/>
            <person name="Grant M."/>
            <person name="Ambacheew D."/>
            <person name="Muzemil S."/>
            <person name="Studholme D.J."/>
        </authorList>
    </citation>
    <scope>NUCLEOTIDE SEQUENCE [LARGE SCALE GENOMIC DNA]</scope>
</reference>
<evidence type="ECO:0000313" key="3">
    <source>
        <dbReference type="Proteomes" id="UP000287651"/>
    </source>
</evidence>
<organism evidence="2 3">
    <name type="scientific">Ensete ventricosum</name>
    <name type="common">Abyssinian banana</name>
    <name type="synonym">Musa ensete</name>
    <dbReference type="NCBI Taxonomy" id="4639"/>
    <lineage>
        <taxon>Eukaryota</taxon>
        <taxon>Viridiplantae</taxon>
        <taxon>Streptophyta</taxon>
        <taxon>Embryophyta</taxon>
        <taxon>Tracheophyta</taxon>
        <taxon>Spermatophyta</taxon>
        <taxon>Magnoliopsida</taxon>
        <taxon>Liliopsida</taxon>
        <taxon>Zingiberales</taxon>
        <taxon>Musaceae</taxon>
        <taxon>Ensete</taxon>
    </lineage>
</organism>
<comment type="caution">
    <text evidence="2">The sequence shown here is derived from an EMBL/GenBank/DDBJ whole genome shotgun (WGS) entry which is preliminary data.</text>
</comment>
<feature type="region of interest" description="Disordered" evidence="1">
    <location>
        <begin position="57"/>
        <end position="92"/>
    </location>
</feature>
<evidence type="ECO:0000313" key="2">
    <source>
        <dbReference type="EMBL" id="RRT32044.1"/>
    </source>
</evidence>
<name>A0A426WXJ0_ENSVE</name>
<evidence type="ECO:0000256" key="1">
    <source>
        <dbReference type="SAM" id="MobiDB-lite"/>
    </source>
</evidence>
<proteinExistence type="predicted"/>
<protein>
    <submittedName>
        <fullName evidence="2">Uncharacterized protein</fullName>
    </submittedName>
</protein>
<dbReference type="Proteomes" id="UP000287651">
    <property type="component" value="Unassembled WGS sequence"/>
</dbReference>
<feature type="non-terminal residue" evidence="2">
    <location>
        <position position="1"/>
    </location>
</feature>
<dbReference type="AlphaFoldDB" id="A0A426WXJ0"/>